<evidence type="ECO:0000256" key="1">
    <source>
        <dbReference type="ARBA" id="ARBA00024336"/>
    </source>
</evidence>
<reference evidence="3" key="1">
    <citation type="submission" date="2023-09" db="UniProtKB">
        <authorList>
            <consortium name="Ensembl"/>
        </authorList>
    </citation>
    <scope>IDENTIFICATION</scope>
</reference>
<comment type="similarity">
    <text evidence="1">Belongs to the FHIP family.</text>
</comment>
<dbReference type="Pfam" id="PF19314">
    <property type="entry name" value="DUF5917"/>
    <property type="match status" value="1"/>
</dbReference>
<evidence type="ECO:0000313" key="3">
    <source>
        <dbReference type="Ensembl" id="ENSSPAP00000005941.1"/>
    </source>
</evidence>
<organism evidence="3">
    <name type="scientific">Stegastes partitus</name>
    <name type="common">bicolor damselfish</name>
    <dbReference type="NCBI Taxonomy" id="144197"/>
    <lineage>
        <taxon>Eukaryota</taxon>
        <taxon>Metazoa</taxon>
        <taxon>Chordata</taxon>
        <taxon>Craniata</taxon>
        <taxon>Vertebrata</taxon>
        <taxon>Euteleostomi</taxon>
        <taxon>Actinopterygii</taxon>
        <taxon>Neopterygii</taxon>
        <taxon>Teleostei</taxon>
        <taxon>Neoteleostei</taxon>
        <taxon>Acanthomorphata</taxon>
        <taxon>Ovalentaria</taxon>
        <taxon>Pomacentridae</taxon>
        <taxon>Stegastes</taxon>
    </lineage>
</organism>
<evidence type="ECO:0000259" key="2">
    <source>
        <dbReference type="Pfam" id="PF19314"/>
    </source>
</evidence>
<dbReference type="InterPro" id="IPR045669">
    <property type="entry name" value="FHIP_C"/>
</dbReference>
<sequence>ESRCLDCWPYELNLQLTAVLSRLSSFSHPLLNEYLLNPYIHLSPSCRSLFSVLIRVMGQLMQRIQQVSNLSDRLLDTRRHLLGLKQETGREHLTLLRGVVVLEEFCKELAAIAFVKLPLDQDQLTWTSAGTDSPGPGPTHLGHLGLVPF</sequence>
<accession>A0A3B4ZEE8</accession>
<protein>
    <recommendedName>
        <fullName evidence="2">FHF complex subunit HOOK-interacting protein C-terminal domain-containing protein</fullName>
    </recommendedName>
</protein>
<proteinExistence type="inferred from homology"/>
<dbReference type="GeneTree" id="ENSGT00950000182936"/>
<dbReference type="PANTHER" id="PTHR21705:SF9">
    <property type="entry name" value="FHF COMPLEX SUBUNIT HOOK-INTERACTING PROTEIN 2B"/>
    <property type="match status" value="1"/>
</dbReference>
<dbReference type="PANTHER" id="PTHR21705">
    <property type="entry name" value="RAI16 PROTEIN-RELATED"/>
    <property type="match status" value="1"/>
</dbReference>
<dbReference type="STRING" id="144197.ENSSPAP00000005941"/>
<feature type="domain" description="FHF complex subunit HOOK-interacting protein C-terminal" evidence="2">
    <location>
        <begin position="9"/>
        <end position="83"/>
    </location>
</feature>
<name>A0A3B4ZEE8_9TELE</name>
<dbReference type="Ensembl" id="ENSSPAT00000006060.1">
    <property type="protein sequence ID" value="ENSSPAP00000005941.1"/>
    <property type="gene ID" value="ENSSPAG00000004603.1"/>
</dbReference>
<dbReference type="Pfam" id="PF19311">
    <property type="entry name" value="KELAA"/>
    <property type="match status" value="1"/>
</dbReference>
<dbReference type="InterPro" id="IPR045668">
    <property type="entry name" value="FHIP_KELAA_motif"/>
</dbReference>
<dbReference type="AlphaFoldDB" id="A0A3B4ZEE8"/>
<dbReference type="InterPro" id="IPR019384">
    <property type="entry name" value="FHIP"/>
</dbReference>